<dbReference type="RefSeq" id="WP_087843455.1">
    <property type="nucleotide sequence ID" value="NZ_FYAK01000001.1"/>
</dbReference>
<feature type="signal peptide" evidence="1">
    <location>
        <begin position="1"/>
        <end position="19"/>
    </location>
</feature>
<evidence type="ECO:0000256" key="1">
    <source>
        <dbReference type="SAM" id="SignalP"/>
    </source>
</evidence>
<dbReference type="Proteomes" id="UP000195963">
    <property type="component" value="Unassembled WGS sequence"/>
</dbReference>
<gene>
    <name evidence="2" type="ORF">PMAL9190_00132</name>
</gene>
<organism evidence="2 3">
    <name type="scientific">Photobacterium malacitanum</name>
    <dbReference type="NCBI Taxonomy" id="2204294"/>
    <lineage>
        <taxon>Bacteria</taxon>
        <taxon>Pseudomonadati</taxon>
        <taxon>Pseudomonadota</taxon>
        <taxon>Gammaproteobacteria</taxon>
        <taxon>Vibrionales</taxon>
        <taxon>Vibrionaceae</taxon>
        <taxon>Photobacterium</taxon>
    </lineage>
</organism>
<evidence type="ECO:0000313" key="3">
    <source>
        <dbReference type="Proteomes" id="UP000195963"/>
    </source>
</evidence>
<keyword evidence="3" id="KW-1185">Reference proteome</keyword>
<reference evidence="3" key="1">
    <citation type="submission" date="2017-06" db="EMBL/GenBank/DDBJ databases">
        <authorList>
            <person name="Rodrigo-Torres L."/>
            <person name="Arahal R.D."/>
            <person name="Lucena T."/>
        </authorList>
    </citation>
    <scope>NUCLEOTIDE SEQUENCE [LARGE SCALE GENOMIC DNA]</scope>
    <source>
        <strain evidence="3">CECT 9190</strain>
    </source>
</reference>
<accession>A0A1Y6M503</accession>
<proteinExistence type="predicted"/>
<protein>
    <recommendedName>
        <fullName evidence="4">DUF19 domain-containing protein</fullName>
    </recommendedName>
</protein>
<evidence type="ECO:0008006" key="4">
    <source>
        <dbReference type="Google" id="ProtNLM"/>
    </source>
</evidence>
<evidence type="ECO:0000313" key="2">
    <source>
        <dbReference type="EMBL" id="SMY31662.1"/>
    </source>
</evidence>
<keyword evidence="1" id="KW-0732">Signal</keyword>
<name>A0A1Y6M503_9GAMM</name>
<dbReference type="AlphaFoldDB" id="A0A1Y6M503"/>
<feature type="chain" id="PRO_5012848324" description="DUF19 domain-containing protein" evidence="1">
    <location>
        <begin position="20"/>
        <end position="116"/>
    </location>
</feature>
<dbReference type="EMBL" id="FYAK01000001">
    <property type="protein sequence ID" value="SMY31662.1"/>
    <property type="molecule type" value="Genomic_DNA"/>
</dbReference>
<sequence>MLKISLISVLMLGSLQVFAEKPMDNAITAMCDNLKKCTIEHLGKKQKINDKEKSLIITAFDKKCDSMKSHYHHYIEHNPDIHDDAVTCIQRLSKASCDDLLNDKENANCLIFTKDK</sequence>